<protein>
    <submittedName>
        <fullName evidence="2">Uncharacterized protein</fullName>
    </submittedName>
</protein>
<proteinExistence type="predicted"/>
<sequence length="107" mass="11981">SWFFLSSRFHQTRQRRAWGRLLLELFCSARFLLPSHPLHLLLIHDDTPLIPTDTPTISPIVPTIPPISPAIQYTSPFICIDSSDSDTPNTPPSQDPYEVTVARGGAE</sequence>
<reference evidence="2" key="2">
    <citation type="submission" date="2022-01" db="EMBL/GenBank/DDBJ databases">
        <authorList>
            <person name="Yamashiro T."/>
            <person name="Shiraishi A."/>
            <person name="Satake H."/>
            <person name="Nakayama K."/>
        </authorList>
    </citation>
    <scope>NUCLEOTIDE SEQUENCE</scope>
</reference>
<comment type="caution">
    <text evidence="2">The sequence shown here is derived from an EMBL/GenBank/DDBJ whole genome shotgun (WGS) entry which is preliminary data.</text>
</comment>
<feature type="non-terminal residue" evidence="2">
    <location>
        <position position="1"/>
    </location>
</feature>
<gene>
    <name evidence="2" type="ORF">Tco_0771871</name>
</gene>
<evidence type="ECO:0000313" key="3">
    <source>
        <dbReference type="Proteomes" id="UP001151760"/>
    </source>
</evidence>
<keyword evidence="3" id="KW-1185">Reference proteome</keyword>
<dbReference type="Proteomes" id="UP001151760">
    <property type="component" value="Unassembled WGS sequence"/>
</dbReference>
<feature type="region of interest" description="Disordered" evidence="1">
    <location>
        <begin position="80"/>
        <end position="107"/>
    </location>
</feature>
<dbReference type="EMBL" id="BQNB010011336">
    <property type="protein sequence ID" value="GJS89235.1"/>
    <property type="molecule type" value="Genomic_DNA"/>
</dbReference>
<name>A0ABQ4ZGL7_9ASTR</name>
<organism evidence="2 3">
    <name type="scientific">Tanacetum coccineum</name>
    <dbReference type="NCBI Taxonomy" id="301880"/>
    <lineage>
        <taxon>Eukaryota</taxon>
        <taxon>Viridiplantae</taxon>
        <taxon>Streptophyta</taxon>
        <taxon>Embryophyta</taxon>
        <taxon>Tracheophyta</taxon>
        <taxon>Spermatophyta</taxon>
        <taxon>Magnoliopsida</taxon>
        <taxon>eudicotyledons</taxon>
        <taxon>Gunneridae</taxon>
        <taxon>Pentapetalae</taxon>
        <taxon>asterids</taxon>
        <taxon>campanulids</taxon>
        <taxon>Asterales</taxon>
        <taxon>Asteraceae</taxon>
        <taxon>Asteroideae</taxon>
        <taxon>Anthemideae</taxon>
        <taxon>Anthemidinae</taxon>
        <taxon>Tanacetum</taxon>
    </lineage>
</organism>
<evidence type="ECO:0000256" key="1">
    <source>
        <dbReference type="SAM" id="MobiDB-lite"/>
    </source>
</evidence>
<evidence type="ECO:0000313" key="2">
    <source>
        <dbReference type="EMBL" id="GJS89235.1"/>
    </source>
</evidence>
<reference evidence="2" key="1">
    <citation type="journal article" date="2022" name="Int. J. Mol. Sci.">
        <title>Draft Genome of Tanacetum Coccineum: Genomic Comparison of Closely Related Tanacetum-Family Plants.</title>
        <authorList>
            <person name="Yamashiro T."/>
            <person name="Shiraishi A."/>
            <person name="Nakayama K."/>
            <person name="Satake H."/>
        </authorList>
    </citation>
    <scope>NUCLEOTIDE SEQUENCE</scope>
</reference>
<accession>A0ABQ4ZGL7</accession>